<dbReference type="Gene3D" id="3.40.190.10">
    <property type="entry name" value="Periplasmic binding protein-like II"/>
    <property type="match status" value="1"/>
</dbReference>
<comment type="caution">
    <text evidence="2">The sequence shown here is derived from an EMBL/GenBank/DDBJ whole genome shotgun (WGS) entry which is preliminary data.</text>
</comment>
<sequence>MKKGLRKLLSVTLSACMALPILTAVPVAAEEEKTIRVWYWEDNDGSYAEAYETWSEQYPDVNLELEAIPWNSYHDTLIAAAASGDLPDVYKIQPTWIPELLSLEAVASLDEYIDSWEDKDTIPESMWESAKAGQEETYAWPHSLVVLYLYCRKSYFEDAGLEYPKTMDEFYEACEKLTQDTDGDGATDVYGFSMRGARGGHFMWAGLTLNEGVDFFDSEGNVTLNMPEMVEANQKYLDIYLNGWAPKTAPTDGYTEIVQNFESGVTAMLIHHLNSAKEITEVLGDDVDVVSLPEGSGGRYLPSEPCHWAVSANSENMDEAVDFLKYSTGEEAHKALCKSAGLVPFVSPVTEDPEFTEDKFCAASMEYLDDVKTFPVVSTFGDWSETVWPQTMQRAMMGEIDSAEMMEILADNLAGE</sequence>
<dbReference type="EMBL" id="DXEX01000099">
    <property type="protein sequence ID" value="HIX58922.1"/>
    <property type="molecule type" value="Genomic_DNA"/>
</dbReference>
<keyword evidence="1" id="KW-0732">Signal</keyword>
<feature type="signal peptide" evidence="1">
    <location>
        <begin position="1"/>
        <end position="29"/>
    </location>
</feature>
<dbReference type="CDD" id="cd13585">
    <property type="entry name" value="PBP2_TMBP_like"/>
    <property type="match status" value="1"/>
</dbReference>
<dbReference type="PANTHER" id="PTHR43649">
    <property type="entry name" value="ARABINOSE-BINDING PROTEIN-RELATED"/>
    <property type="match status" value="1"/>
</dbReference>
<name>A0A9D1WIS2_9FIRM</name>
<dbReference type="SUPFAM" id="SSF53850">
    <property type="entry name" value="Periplasmic binding protein-like II"/>
    <property type="match status" value="1"/>
</dbReference>
<evidence type="ECO:0000256" key="1">
    <source>
        <dbReference type="SAM" id="SignalP"/>
    </source>
</evidence>
<evidence type="ECO:0000313" key="3">
    <source>
        <dbReference type="Proteomes" id="UP000886817"/>
    </source>
</evidence>
<reference evidence="2" key="1">
    <citation type="journal article" date="2021" name="PeerJ">
        <title>Extensive microbial diversity within the chicken gut microbiome revealed by metagenomics and culture.</title>
        <authorList>
            <person name="Gilroy R."/>
            <person name="Ravi A."/>
            <person name="Getino M."/>
            <person name="Pursley I."/>
            <person name="Horton D.L."/>
            <person name="Alikhan N.F."/>
            <person name="Baker D."/>
            <person name="Gharbi K."/>
            <person name="Hall N."/>
            <person name="Watson M."/>
            <person name="Adriaenssens E.M."/>
            <person name="Foster-Nyarko E."/>
            <person name="Jarju S."/>
            <person name="Secka A."/>
            <person name="Antonio M."/>
            <person name="Oren A."/>
            <person name="Chaudhuri R.R."/>
            <person name="La Ragione R."/>
            <person name="Hildebrand F."/>
            <person name="Pallen M.J."/>
        </authorList>
    </citation>
    <scope>NUCLEOTIDE SEQUENCE</scope>
    <source>
        <strain evidence="2">ChiSjej1B19-8411</strain>
    </source>
</reference>
<evidence type="ECO:0000313" key="2">
    <source>
        <dbReference type="EMBL" id="HIX58922.1"/>
    </source>
</evidence>
<dbReference type="InterPro" id="IPR050490">
    <property type="entry name" value="Bact_solute-bd_prot1"/>
</dbReference>
<dbReference type="Proteomes" id="UP000886817">
    <property type="component" value="Unassembled WGS sequence"/>
</dbReference>
<dbReference type="AlphaFoldDB" id="A0A9D1WIS2"/>
<accession>A0A9D1WIS2</accession>
<dbReference type="Pfam" id="PF01547">
    <property type="entry name" value="SBP_bac_1"/>
    <property type="match status" value="1"/>
</dbReference>
<dbReference type="InterPro" id="IPR006059">
    <property type="entry name" value="SBP"/>
</dbReference>
<organism evidence="2 3">
    <name type="scientific">Candidatus Blautia gallistercoris</name>
    <dbReference type="NCBI Taxonomy" id="2838490"/>
    <lineage>
        <taxon>Bacteria</taxon>
        <taxon>Bacillati</taxon>
        <taxon>Bacillota</taxon>
        <taxon>Clostridia</taxon>
        <taxon>Lachnospirales</taxon>
        <taxon>Lachnospiraceae</taxon>
        <taxon>Blautia</taxon>
    </lineage>
</organism>
<dbReference type="PANTHER" id="PTHR43649:SF12">
    <property type="entry name" value="DIACETYLCHITOBIOSE BINDING PROTEIN DASA"/>
    <property type="match status" value="1"/>
</dbReference>
<gene>
    <name evidence="2" type="ORF">IAA45_04295</name>
</gene>
<feature type="chain" id="PRO_5038447089" evidence="1">
    <location>
        <begin position="30"/>
        <end position="416"/>
    </location>
</feature>
<proteinExistence type="predicted"/>
<reference evidence="2" key="2">
    <citation type="submission" date="2021-04" db="EMBL/GenBank/DDBJ databases">
        <authorList>
            <person name="Gilroy R."/>
        </authorList>
    </citation>
    <scope>NUCLEOTIDE SEQUENCE</scope>
    <source>
        <strain evidence="2">ChiSjej1B19-8411</strain>
    </source>
</reference>
<protein>
    <submittedName>
        <fullName evidence="2">Sugar ABC transporter substrate-binding protein</fullName>
    </submittedName>
</protein>